<dbReference type="InterPro" id="IPR050180">
    <property type="entry name" value="RNR_Ribonuclease"/>
</dbReference>
<dbReference type="EMBL" id="FNSO01000002">
    <property type="protein sequence ID" value="SEB32655.1"/>
    <property type="molecule type" value="Genomic_DNA"/>
</dbReference>
<dbReference type="PANTHER" id="PTHR23355:SF42">
    <property type="entry name" value="RIBONUCLEASE II, CHLOROPLASTIC_MITOCHONDRIAL"/>
    <property type="match status" value="1"/>
</dbReference>
<dbReference type="InterPro" id="IPR012340">
    <property type="entry name" value="NA-bd_OB-fold"/>
</dbReference>
<keyword evidence="3" id="KW-1185">Reference proteome</keyword>
<evidence type="ECO:0000259" key="1">
    <source>
        <dbReference type="SMART" id="SM00955"/>
    </source>
</evidence>
<feature type="domain" description="RNB" evidence="1">
    <location>
        <begin position="50"/>
        <end position="368"/>
    </location>
</feature>
<dbReference type="GO" id="GO:0003723">
    <property type="term" value="F:RNA binding"/>
    <property type="evidence" value="ECO:0007669"/>
    <property type="project" value="InterPro"/>
</dbReference>
<dbReference type="SMART" id="SM00955">
    <property type="entry name" value="RNB"/>
    <property type="match status" value="1"/>
</dbReference>
<gene>
    <name evidence="2" type="ORF">SAMN04489727_0566</name>
</gene>
<dbReference type="GO" id="GO:0000932">
    <property type="term" value="C:P-body"/>
    <property type="evidence" value="ECO:0007669"/>
    <property type="project" value="TreeGrafter"/>
</dbReference>
<dbReference type="GO" id="GO:0000175">
    <property type="term" value="F:3'-5'-RNA exonuclease activity"/>
    <property type="evidence" value="ECO:0007669"/>
    <property type="project" value="TreeGrafter"/>
</dbReference>
<dbReference type="InterPro" id="IPR040596">
    <property type="entry name" value="RNase_II_C_S1"/>
</dbReference>
<evidence type="ECO:0000313" key="2">
    <source>
        <dbReference type="EMBL" id="SEB32655.1"/>
    </source>
</evidence>
<dbReference type="GO" id="GO:0006402">
    <property type="term" value="P:mRNA catabolic process"/>
    <property type="evidence" value="ECO:0007669"/>
    <property type="project" value="TreeGrafter"/>
</dbReference>
<dbReference type="Proteomes" id="UP000199622">
    <property type="component" value="Unassembled WGS sequence"/>
</dbReference>
<dbReference type="PANTHER" id="PTHR23355">
    <property type="entry name" value="RIBONUCLEASE"/>
    <property type="match status" value="1"/>
</dbReference>
<protein>
    <submittedName>
        <fullName evidence="2">Exoribonuclease R</fullName>
    </submittedName>
</protein>
<dbReference type="AlphaFoldDB" id="A0A1H4IFI9"/>
<dbReference type="STRING" id="208445.SAMN04489727_0566"/>
<name>A0A1H4IFI9_9PSEU</name>
<dbReference type="Pfam" id="PF00773">
    <property type="entry name" value="RNB"/>
    <property type="match status" value="1"/>
</dbReference>
<dbReference type="Pfam" id="PF18614">
    <property type="entry name" value="RNase_II_C_S1"/>
    <property type="match status" value="1"/>
</dbReference>
<proteinExistence type="predicted"/>
<accession>A0A1H4IFI9</accession>
<sequence length="472" mass="50611">MPPLVIRTHSAGGDFGPLRAEFSLPESFGPEVLAEAEAAVLDPLASAGPREDATGLPLVTIDPPGAKDLDQAMVVEKTAHGFRVHYAIADLAAFVPPGGALDRESRQRGQTLYLPDGNVPLHPPVLSEGAASLLPGEVRPAVLWTIETDEAGEPTSTRVRRALVRSTEQFDYETVQAALDAGHPHPSVAALPELGRRRRELAVRRGAVELQLPEQEITGDPDGGWVLARRPRTAVDAWNAEISLLTGMAAARIMLDARIGVLRTLPDPEPEAVDWLRRSADALGIPWAPETTVSEFLSKLDPGQPASMALYADTTRLLRGAGYTAFDGELPALTTHAGIGGAYAHVTAPIRRLVDRFATEICLAVSAGREVPEWVRAALSDVPDRMTASDTLAAKVERACIDQVEAWVLAEHIGGEFSAVVLRADENKAEILVEDPTVMAKCAGERLTAGERIAVRLTAVDVEKRKVSFERA</sequence>
<evidence type="ECO:0000313" key="3">
    <source>
        <dbReference type="Proteomes" id="UP000199622"/>
    </source>
</evidence>
<reference evidence="3" key="1">
    <citation type="submission" date="2016-10" db="EMBL/GenBank/DDBJ databases">
        <authorList>
            <person name="Varghese N."/>
            <person name="Submissions S."/>
        </authorList>
    </citation>
    <scope>NUCLEOTIDE SEQUENCE [LARGE SCALE GENOMIC DNA]</scope>
    <source>
        <strain evidence="3">DSM 44544</strain>
    </source>
</reference>
<dbReference type="SUPFAM" id="SSF50249">
    <property type="entry name" value="Nucleic acid-binding proteins"/>
    <property type="match status" value="1"/>
</dbReference>
<organism evidence="2 3">
    <name type="scientific">Amycolatopsis tolypomycina</name>
    <dbReference type="NCBI Taxonomy" id="208445"/>
    <lineage>
        <taxon>Bacteria</taxon>
        <taxon>Bacillati</taxon>
        <taxon>Actinomycetota</taxon>
        <taxon>Actinomycetes</taxon>
        <taxon>Pseudonocardiales</taxon>
        <taxon>Pseudonocardiaceae</taxon>
        <taxon>Amycolatopsis</taxon>
    </lineage>
</organism>
<dbReference type="InterPro" id="IPR001900">
    <property type="entry name" value="RNase_II/R"/>
</dbReference>